<reference evidence="2 3" key="1">
    <citation type="submission" date="2015-04" db="EMBL/GenBank/DDBJ databases">
        <title>Complete genome sequence of Schizopora paradoxa KUC8140, a cosmopolitan wood degrader in East Asia.</title>
        <authorList>
            <consortium name="DOE Joint Genome Institute"/>
            <person name="Min B."/>
            <person name="Park H."/>
            <person name="Jang Y."/>
            <person name="Kim J.-J."/>
            <person name="Kim K.H."/>
            <person name="Pangilinan J."/>
            <person name="Lipzen A."/>
            <person name="Riley R."/>
            <person name="Grigoriev I.V."/>
            <person name="Spatafora J.W."/>
            <person name="Choi I.-G."/>
        </authorList>
    </citation>
    <scope>NUCLEOTIDE SEQUENCE [LARGE SCALE GENOMIC DNA]</scope>
    <source>
        <strain evidence="2 3">KUC8140</strain>
    </source>
</reference>
<dbReference type="Proteomes" id="UP000053477">
    <property type="component" value="Unassembled WGS sequence"/>
</dbReference>
<dbReference type="AlphaFoldDB" id="A0A0H2SAG5"/>
<evidence type="ECO:0000313" key="2">
    <source>
        <dbReference type="EMBL" id="KLO13866.1"/>
    </source>
</evidence>
<dbReference type="EMBL" id="KQ085952">
    <property type="protein sequence ID" value="KLO13866.1"/>
    <property type="molecule type" value="Genomic_DNA"/>
</dbReference>
<sequence>MFVLLSMLWIPSLGCRRVKEGRVEGILKVKGVEIRSICRLRGPSTRAMEAQNPSNVSSLPPPQLVHKTHPCGFLTATSSSRRTRDSSAFTGAFLRCSQQSSRISSTSPLFSTAMLRERTQESAGDGRGWGGDAGGAYGGRPLVVLGGHKGEDVSHLLRVIMHDSASQYYDRDDDSTPLGTIIVLLLLSTKYDIPYFRSEVIKHLFRHYPTMLFEFDAVYVNERDLFGRKHVEFHFDLLRAGLKAFVDILLPGLYYACTAIPISAIFDEEAHTLELATLKVLGRTKARGSYSDAPPLNLRGRVHRFSRVNVSGCWRRYAVQN</sequence>
<protein>
    <submittedName>
        <fullName evidence="2">Uncharacterized protein</fullName>
    </submittedName>
</protein>
<organism evidence="2 3">
    <name type="scientific">Schizopora paradoxa</name>
    <dbReference type="NCBI Taxonomy" id="27342"/>
    <lineage>
        <taxon>Eukaryota</taxon>
        <taxon>Fungi</taxon>
        <taxon>Dikarya</taxon>
        <taxon>Basidiomycota</taxon>
        <taxon>Agaricomycotina</taxon>
        <taxon>Agaricomycetes</taxon>
        <taxon>Hymenochaetales</taxon>
        <taxon>Schizoporaceae</taxon>
        <taxon>Schizopora</taxon>
    </lineage>
</organism>
<keyword evidence="1" id="KW-0732">Signal</keyword>
<name>A0A0H2SAG5_9AGAM</name>
<dbReference type="InParanoid" id="A0A0H2SAG5"/>
<proteinExistence type="predicted"/>
<feature type="chain" id="PRO_5012429801" evidence="1">
    <location>
        <begin position="16"/>
        <end position="321"/>
    </location>
</feature>
<gene>
    <name evidence="2" type="ORF">SCHPADRAFT_928217</name>
</gene>
<evidence type="ECO:0000256" key="1">
    <source>
        <dbReference type="SAM" id="SignalP"/>
    </source>
</evidence>
<accession>A0A0H2SAG5</accession>
<evidence type="ECO:0000313" key="3">
    <source>
        <dbReference type="Proteomes" id="UP000053477"/>
    </source>
</evidence>
<keyword evidence="3" id="KW-1185">Reference proteome</keyword>
<feature type="signal peptide" evidence="1">
    <location>
        <begin position="1"/>
        <end position="15"/>
    </location>
</feature>